<dbReference type="GO" id="GO:0004806">
    <property type="term" value="F:triacylglycerol lipase activity"/>
    <property type="evidence" value="ECO:0007669"/>
    <property type="project" value="InterPro"/>
</dbReference>
<dbReference type="EMBL" id="GEBQ01022374">
    <property type="protein sequence ID" value="JAT17603.1"/>
    <property type="molecule type" value="Transcribed_RNA"/>
</dbReference>
<dbReference type="GO" id="GO:0016042">
    <property type="term" value="P:lipid catabolic process"/>
    <property type="evidence" value="ECO:0007669"/>
    <property type="project" value="TreeGrafter"/>
</dbReference>
<reference evidence="9" key="1">
    <citation type="submission" date="2015-11" db="EMBL/GenBank/DDBJ databases">
        <title>De novo transcriptome assembly of four potential Pierce s Disease insect vectors from Arizona vineyards.</title>
        <authorList>
            <person name="Tassone E.E."/>
        </authorList>
    </citation>
    <scope>NUCLEOTIDE SEQUENCE</scope>
</reference>
<dbReference type="InterPro" id="IPR033906">
    <property type="entry name" value="Lipase_N"/>
</dbReference>
<evidence type="ECO:0000256" key="5">
    <source>
        <dbReference type="RuleBase" id="RU004262"/>
    </source>
</evidence>
<evidence type="ECO:0000256" key="1">
    <source>
        <dbReference type="ARBA" id="ARBA00004613"/>
    </source>
</evidence>
<feature type="region of interest" description="Disordered" evidence="6">
    <location>
        <begin position="479"/>
        <end position="507"/>
    </location>
</feature>
<dbReference type="PRINTS" id="PR00823">
    <property type="entry name" value="PANCLIPASE"/>
</dbReference>
<evidence type="ECO:0000259" key="8">
    <source>
        <dbReference type="Pfam" id="PF00151"/>
    </source>
</evidence>
<dbReference type="Pfam" id="PF00151">
    <property type="entry name" value="Lipase"/>
    <property type="match status" value="1"/>
</dbReference>
<feature type="domain" description="Lipase" evidence="8">
    <location>
        <begin position="65"/>
        <end position="344"/>
    </location>
</feature>
<dbReference type="InterPro" id="IPR013818">
    <property type="entry name" value="Lipase"/>
</dbReference>
<dbReference type="InterPro" id="IPR000734">
    <property type="entry name" value="TAG_lipase"/>
</dbReference>
<sequence>MSMSCRCRLVIHVVVSALLVVDSEAVLAAMRAAKCLVPNGVEHIARSAILQQCISKNYGQGNETMCYPELGCFPQDSPWTALLRPFPAPFHPAEINVRLYCYTRESPERYNITLWPKICLEGCPFHADRKTAFITHGFASNGNASWLSELKDAYLSAVDANVFLVDWGKGSELLNYLQVGSNTRIVGAELARFLKHLKEHQGLQVEDVHLMGHSLGAQISAYAAKATPGIARLTAMDPAQPGFEGQAKEVRLDKDDACFVEVLHTNGLPFLPTLGFGLIMPHGHVDFYMNGGLKQPGCHLPDISEIKGIKDLARFPVEIVNMWVSCSHGRSYEYYTQVLRSNCTIWGRLASFTRQIINAGTLGMLEPLFSSIRRCDADTCIPLGLETPKFKARGVFAATTHKSSPYCETNYDINSRILKEIQEVVDETTAKVSDTVRGVVSKGKAVAGGAVNKGKAVASGLTGKLERFVGFGKKDEDEDCENREVEAENEDGEVEIKNEDEFDDCKE</sequence>
<evidence type="ECO:0000313" key="9">
    <source>
        <dbReference type="EMBL" id="JAT17603.1"/>
    </source>
</evidence>
<comment type="similarity">
    <text evidence="2 5">Belongs to the AB hydrolase superfamily. Lipase family.</text>
</comment>
<dbReference type="SUPFAM" id="SSF53474">
    <property type="entry name" value="alpha/beta-Hydrolases"/>
    <property type="match status" value="1"/>
</dbReference>
<dbReference type="GO" id="GO:0005615">
    <property type="term" value="C:extracellular space"/>
    <property type="evidence" value="ECO:0007669"/>
    <property type="project" value="TreeGrafter"/>
</dbReference>
<accession>A0A1B6L1L2</accession>
<dbReference type="InterPro" id="IPR002331">
    <property type="entry name" value="Lipase_panc"/>
</dbReference>
<feature type="signal peptide" evidence="7">
    <location>
        <begin position="1"/>
        <end position="25"/>
    </location>
</feature>
<feature type="compositionally biased region" description="Acidic residues" evidence="6">
    <location>
        <begin position="479"/>
        <end position="493"/>
    </location>
</feature>
<organism evidence="9">
    <name type="scientific">Graphocephala atropunctata</name>
    <dbReference type="NCBI Taxonomy" id="36148"/>
    <lineage>
        <taxon>Eukaryota</taxon>
        <taxon>Metazoa</taxon>
        <taxon>Ecdysozoa</taxon>
        <taxon>Arthropoda</taxon>
        <taxon>Hexapoda</taxon>
        <taxon>Insecta</taxon>
        <taxon>Pterygota</taxon>
        <taxon>Neoptera</taxon>
        <taxon>Paraneoptera</taxon>
        <taxon>Hemiptera</taxon>
        <taxon>Auchenorrhyncha</taxon>
        <taxon>Membracoidea</taxon>
        <taxon>Cicadellidae</taxon>
        <taxon>Cicadellinae</taxon>
        <taxon>Cicadellini</taxon>
        <taxon>Graphocephala</taxon>
    </lineage>
</organism>
<feature type="compositionally biased region" description="Basic and acidic residues" evidence="6">
    <location>
        <begin position="494"/>
        <end position="507"/>
    </location>
</feature>
<keyword evidence="3" id="KW-0964">Secreted</keyword>
<feature type="chain" id="PRO_5008587054" description="Lipase domain-containing protein" evidence="7">
    <location>
        <begin position="26"/>
        <end position="507"/>
    </location>
</feature>
<keyword evidence="4" id="KW-1015">Disulfide bond</keyword>
<protein>
    <recommendedName>
        <fullName evidence="8">Lipase domain-containing protein</fullName>
    </recommendedName>
</protein>
<evidence type="ECO:0000256" key="3">
    <source>
        <dbReference type="ARBA" id="ARBA00022525"/>
    </source>
</evidence>
<evidence type="ECO:0000256" key="2">
    <source>
        <dbReference type="ARBA" id="ARBA00010701"/>
    </source>
</evidence>
<gene>
    <name evidence="9" type="ORF">g.53519</name>
</gene>
<comment type="subcellular location">
    <subcellularLocation>
        <location evidence="1">Secreted</location>
    </subcellularLocation>
</comment>
<evidence type="ECO:0000256" key="7">
    <source>
        <dbReference type="SAM" id="SignalP"/>
    </source>
</evidence>
<dbReference type="PANTHER" id="PTHR11610">
    <property type="entry name" value="LIPASE"/>
    <property type="match status" value="1"/>
</dbReference>
<dbReference type="CDD" id="cd00707">
    <property type="entry name" value="Pancreat_lipase_like"/>
    <property type="match status" value="1"/>
</dbReference>
<dbReference type="ESTHER" id="9hemi-a0a1b6l1l2">
    <property type="family name" value="Pancreatic_lipase"/>
</dbReference>
<evidence type="ECO:0000256" key="4">
    <source>
        <dbReference type="ARBA" id="ARBA00023157"/>
    </source>
</evidence>
<evidence type="ECO:0000256" key="6">
    <source>
        <dbReference type="SAM" id="MobiDB-lite"/>
    </source>
</evidence>
<dbReference type="PRINTS" id="PR00821">
    <property type="entry name" value="TAGLIPASE"/>
</dbReference>
<dbReference type="Gene3D" id="3.40.50.1820">
    <property type="entry name" value="alpha/beta hydrolase"/>
    <property type="match status" value="1"/>
</dbReference>
<dbReference type="AlphaFoldDB" id="A0A1B6L1L2"/>
<proteinExistence type="inferred from homology"/>
<keyword evidence="7" id="KW-0732">Signal</keyword>
<dbReference type="InterPro" id="IPR029058">
    <property type="entry name" value="AB_hydrolase_fold"/>
</dbReference>
<name>A0A1B6L1L2_9HEMI</name>